<feature type="transmembrane region" description="Helical" evidence="7">
    <location>
        <begin position="168"/>
        <end position="188"/>
    </location>
</feature>
<dbReference type="PANTHER" id="PTHR23513">
    <property type="entry name" value="INTEGRAL MEMBRANE EFFLUX PROTEIN-RELATED"/>
    <property type="match status" value="1"/>
</dbReference>
<sequence length="414" mass="43553">MTTPVPRSHRGLFAGGVLLGLMAEQVVLFSVPLLIFQDSKELSTLGFAFALEWLPGLIAYPFAGLLADRDGGARLFSRVAAGRAAVLTVVVAVLLLRPSVTTAALMTSGALLSVLVAPVRMSVEKMVPQIAKGEQLAATQALVQNMELLAMALGPALAMLGAVLLGKVWLLGIAAAVFALAGLCWLPLPRVREKRARQNARANLAELKLGWSLLTGNRPVLLLGVLNFAINFALATLLSMNAALVTGVFKAPDSAFALLNTCVGVIGLVNLALIPFLLRKFSVQFLGVLGFTLLAAGLLLVGVTPSFAVYAVLYVAVMTGDALYNIYNRTQRIRVIPQEHLGKIMGPFYLLNLLSFPLAGLLVGSAATAVGPQNLVAALAVVLCVFGAVLLPLTMRSFRRAIAAREGLLVGAKA</sequence>
<organism evidence="8 9">
    <name type="scientific">Streptomyces xanthochromogenes</name>
    <dbReference type="NCBI Taxonomy" id="67384"/>
    <lineage>
        <taxon>Bacteria</taxon>
        <taxon>Bacillati</taxon>
        <taxon>Actinomycetota</taxon>
        <taxon>Actinomycetes</taxon>
        <taxon>Kitasatosporales</taxon>
        <taxon>Streptomycetaceae</taxon>
        <taxon>Streptomyces</taxon>
    </lineage>
</organism>
<comment type="caution">
    <text evidence="8">The sequence shown here is derived from an EMBL/GenBank/DDBJ whole genome shotgun (WGS) entry which is preliminary data.</text>
</comment>
<feature type="transmembrane region" description="Helical" evidence="7">
    <location>
        <begin position="285"/>
        <end position="301"/>
    </location>
</feature>
<keyword evidence="2" id="KW-0813">Transport</keyword>
<evidence type="ECO:0000313" key="8">
    <source>
        <dbReference type="EMBL" id="GGY20065.1"/>
    </source>
</evidence>
<gene>
    <name evidence="8" type="ORF">GCM10010326_11490</name>
</gene>
<keyword evidence="6 7" id="KW-0472">Membrane</keyword>
<keyword evidence="9" id="KW-1185">Reference proteome</keyword>
<feature type="transmembrane region" description="Helical" evidence="7">
    <location>
        <begin position="42"/>
        <end position="63"/>
    </location>
</feature>
<dbReference type="Proteomes" id="UP000600946">
    <property type="component" value="Unassembled WGS sequence"/>
</dbReference>
<name>A0ABQ2ZQT0_9ACTN</name>
<feature type="transmembrane region" description="Helical" evidence="7">
    <location>
        <begin position="75"/>
        <end position="96"/>
    </location>
</feature>
<dbReference type="SUPFAM" id="SSF103473">
    <property type="entry name" value="MFS general substrate transporter"/>
    <property type="match status" value="1"/>
</dbReference>
<evidence type="ECO:0000256" key="1">
    <source>
        <dbReference type="ARBA" id="ARBA00004429"/>
    </source>
</evidence>
<dbReference type="GeneID" id="96289152"/>
<feature type="transmembrane region" description="Helical" evidence="7">
    <location>
        <begin position="102"/>
        <end position="121"/>
    </location>
</feature>
<evidence type="ECO:0000313" key="9">
    <source>
        <dbReference type="Proteomes" id="UP000600946"/>
    </source>
</evidence>
<evidence type="ECO:0000256" key="2">
    <source>
        <dbReference type="ARBA" id="ARBA00022448"/>
    </source>
</evidence>
<feature type="transmembrane region" description="Helical" evidence="7">
    <location>
        <begin position="12"/>
        <end position="36"/>
    </location>
</feature>
<keyword evidence="3" id="KW-1003">Cell membrane</keyword>
<protein>
    <submittedName>
        <fullName evidence="8">MFS transporter</fullName>
    </submittedName>
</protein>
<proteinExistence type="predicted"/>
<feature type="transmembrane region" description="Helical" evidence="7">
    <location>
        <begin position="375"/>
        <end position="395"/>
    </location>
</feature>
<evidence type="ECO:0000256" key="3">
    <source>
        <dbReference type="ARBA" id="ARBA00022475"/>
    </source>
</evidence>
<dbReference type="InterPro" id="IPR011701">
    <property type="entry name" value="MFS"/>
</dbReference>
<feature type="transmembrane region" description="Helical" evidence="7">
    <location>
        <begin position="307"/>
        <end position="327"/>
    </location>
</feature>
<dbReference type="RefSeq" id="WP_161249984.1">
    <property type="nucleotide sequence ID" value="NZ_BMUU01000001.1"/>
</dbReference>
<feature type="transmembrane region" description="Helical" evidence="7">
    <location>
        <begin position="348"/>
        <end position="369"/>
    </location>
</feature>
<dbReference type="InterPro" id="IPR036259">
    <property type="entry name" value="MFS_trans_sf"/>
</dbReference>
<feature type="transmembrane region" description="Helical" evidence="7">
    <location>
        <begin position="256"/>
        <end position="278"/>
    </location>
</feature>
<reference evidence="9" key="1">
    <citation type="journal article" date="2019" name="Int. J. Syst. Evol. Microbiol.">
        <title>The Global Catalogue of Microorganisms (GCM) 10K type strain sequencing project: providing services to taxonomists for standard genome sequencing and annotation.</title>
        <authorList>
            <consortium name="The Broad Institute Genomics Platform"/>
            <consortium name="The Broad Institute Genome Sequencing Center for Infectious Disease"/>
            <person name="Wu L."/>
            <person name="Ma J."/>
        </authorList>
    </citation>
    <scope>NUCLEOTIDE SEQUENCE [LARGE SCALE GENOMIC DNA]</scope>
    <source>
        <strain evidence="9">JCM 4594</strain>
    </source>
</reference>
<dbReference type="PANTHER" id="PTHR23513:SF9">
    <property type="entry name" value="ENTEROBACTIN EXPORTER ENTS"/>
    <property type="match status" value="1"/>
</dbReference>
<evidence type="ECO:0000256" key="5">
    <source>
        <dbReference type="ARBA" id="ARBA00022989"/>
    </source>
</evidence>
<dbReference type="EMBL" id="BMUU01000001">
    <property type="protein sequence ID" value="GGY20065.1"/>
    <property type="molecule type" value="Genomic_DNA"/>
</dbReference>
<feature type="transmembrane region" description="Helical" evidence="7">
    <location>
        <begin position="220"/>
        <end position="244"/>
    </location>
</feature>
<keyword evidence="5 7" id="KW-1133">Transmembrane helix</keyword>
<dbReference type="Pfam" id="PF07690">
    <property type="entry name" value="MFS_1"/>
    <property type="match status" value="1"/>
</dbReference>
<evidence type="ECO:0000256" key="7">
    <source>
        <dbReference type="SAM" id="Phobius"/>
    </source>
</evidence>
<keyword evidence="4 7" id="KW-0812">Transmembrane</keyword>
<dbReference type="Gene3D" id="1.20.1250.20">
    <property type="entry name" value="MFS general substrate transporter like domains"/>
    <property type="match status" value="1"/>
</dbReference>
<evidence type="ECO:0000256" key="4">
    <source>
        <dbReference type="ARBA" id="ARBA00022692"/>
    </source>
</evidence>
<evidence type="ECO:0000256" key="6">
    <source>
        <dbReference type="ARBA" id="ARBA00023136"/>
    </source>
</evidence>
<feature type="transmembrane region" description="Helical" evidence="7">
    <location>
        <begin position="142"/>
        <end position="162"/>
    </location>
</feature>
<accession>A0ABQ2ZQT0</accession>
<comment type="subcellular location">
    <subcellularLocation>
        <location evidence="1">Cell inner membrane</location>
        <topology evidence="1">Multi-pass membrane protein</topology>
    </subcellularLocation>
</comment>